<organism evidence="3 4">
    <name type="scientific">Leptomonas seymouri</name>
    <dbReference type="NCBI Taxonomy" id="5684"/>
    <lineage>
        <taxon>Eukaryota</taxon>
        <taxon>Discoba</taxon>
        <taxon>Euglenozoa</taxon>
        <taxon>Kinetoplastea</taxon>
        <taxon>Metakinetoplastina</taxon>
        <taxon>Trypanosomatida</taxon>
        <taxon>Trypanosomatidae</taxon>
        <taxon>Leishmaniinae</taxon>
        <taxon>Leptomonas</taxon>
    </lineage>
</organism>
<dbReference type="SUPFAM" id="SSF54277">
    <property type="entry name" value="CAD &amp; PB1 domains"/>
    <property type="match status" value="1"/>
</dbReference>
<feature type="compositionally biased region" description="Low complexity" evidence="1">
    <location>
        <begin position="45"/>
        <end position="60"/>
    </location>
</feature>
<keyword evidence="4" id="KW-1185">Reference proteome</keyword>
<feature type="compositionally biased region" description="Acidic residues" evidence="1">
    <location>
        <begin position="100"/>
        <end position="111"/>
    </location>
</feature>
<dbReference type="VEuPathDB" id="TriTrypDB:Lsey_0289_0020"/>
<feature type="compositionally biased region" description="Low complexity" evidence="1">
    <location>
        <begin position="1208"/>
        <end position="1217"/>
    </location>
</feature>
<feature type="region of interest" description="Disordered" evidence="1">
    <location>
        <begin position="1183"/>
        <end position="1373"/>
    </location>
</feature>
<feature type="compositionally biased region" description="Low complexity" evidence="1">
    <location>
        <begin position="793"/>
        <end position="802"/>
    </location>
</feature>
<dbReference type="OMA" id="IELFCDY"/>
<feature type="region of interest" description="Disordered" evidence="1">
    <location>
        <begin position="1"/>
        <end position="79"/>
    </location>
</feature>
<feature type="region of interest" description="Disordered" evidence="1">
    <location>
        <begin position="217"/>
        <end position="303"/>
    </location>
</feature>
<feature type="region of interest" description="Disordered" evidence="1">
    <location>
        <begin position="922"/>
        <end position="947"/>
    </location>
</feature>
<comment type="caution">
    <text evidence="3">The sequence shown here is derived from an EMBL/GenBank/DDBJ whole genome shotgun (WGS) entry which is preliminary data.</text>
</comment>
<feature type="compositionally biased region" description="Polar residues" evidence="1">
    <location>
        <begin position="1568"/>
        <end position="1579"/>
    </location>
</feature>
<evidence type="ECO:0000313" key="3">
    <source>
        <dbReference type="EMBL" id="KPI84101.1"/>
    </source>
</evidence>
<accession>A0A0N1I2S9</accession>
<sequence>MSRPAEKVTGTHRVVSPPPSLAANGARHRSKGSYVKGYGCSSLEQPQQQKTKQLQQHAPQGAVQSLSSKPAARGADCGSLRQVRSPVAVVRPSHISVSEDSCDVNEEDNDMDVSSQTTPVQSYLPEHRRRGVRTAAALPTQVPAASSAPRTAVLCKRTEMNADKENTNMTVGSGATPASTATGAAAVAVTHSRQVLKTPPASAGTPMAHCRRISSSKLSEGAGGGQPTATSTPLSSAGVSAASQRITTAKRATSSKTGPATVGPRKATSPANAVTAVLPSTTAPSAGTKKEPTMAAPAKQRTPSPELDWALRVQLDQADSVLTYVTEVACALSERRRCGPPPDSTEDFRASVVPWRRHMGRAPRSRPDGSNWEQDDAKDLHDEGSSSNTNTRGSVALLPDLHMAASGLLSAFTKLEYAQLSEDADLALLEKEALERSSQLLRLVGAVERQLSLHEAPEVRHLLADRRSVFDEVHQLVDFISRMTQQVVLLHGIAAHHDLLEACEVWESFKTSVEVQEESLRQISSNAAAGGSKRGSRPVGTLSAGRLFHPLRMLHASPFFQWLESRWFPAMGAWRQLVLDARKLASKGDTELIIRRSRQDALQIAGIQEILRPGETVSALHHEQIVVPVTELGRKRAQKQAAMDQLRQVMADEDSASSAALAKALREAQAYTQARSGRPSDCSSNSGAQHDDAALVERAEDALERIQEVEHLRNAMAALMQAPSPTLETLLEHITRANEILLLWRLPHNDESARAAIAAGRSALEHVRAFSLSPRSQLHSGRASNASFSRQHASAPNAAAGAGLTGGASTHPEVPPLNLSAINSNSALLALSAPPPTLPHAATAAWIGDGFPAGTNVHALFVSHTTAASWPADFDALYRELCDVFSVRFLQLQAQRQLEQALGQTPEDRLGTRMSNDDNTGFRTPSQQVTPRCQTHNVGSPVATLRSSEGGSLTITTARSSGEDSRWHNHLHLKYAGLTPDELRRCIQQAEEAGVSVALVDEARARLRRLSTVRLKIHFDAQTRVLPVADAARAKFSDVYDQLHAHCQAQLAQSSSSGGAAGAASAWADRRLRIRYEDMDGDFISLLNQQDWDVMLSELLPQEGGSGRTGGRIELFCDYPIMPSTPLPQQLQQSTCNEERESTSVTGFQVDAGECEIAAPAAKTATPPEKQPNVFKRLASLKDIAPGTQGGRGAGVSASRAPRGRPRQGGPSPSSSPNALVTRTRSAAGAHVSRRVPSPGKTGMGNDAAKPAAAQRKGTSESSPGKKMATSVTGSPAPSSTVQSAELTADNLRRNIFLSSPSPPSAGGRGSGEDTARPSGGGGSAKGATQERKSDSKQESAAADGGAAAMAGEQKASRGGNGPRHVAEETPLESGVPCSAINLNIDAARRWDAASEDDFQLLEIQTRASVSTIRMDPCLPNSRLDWGSPQLSSIMTAAPSAGLSPSVGRNTFTTTRCSGVGGNNRNTVFTVAASDQASKASSFASMAVAGRSTDAQTDKRGAEPQAVQDEGKKRDRLTQSPPRCAPRRWSSDDFNLDEVETVCSDRSRIAMMPAVQRGPTSLPPRPQTPSRGTAANRTPQRMRRGARGTPTRGRPDSADTGIGEGEDGESSADMFAEMQRMRDENTRAMAQSRKAVWH</sequence>
<feature type="compositionally biased region" description="Basic and acidic residues" evidence="1">
    <location>
        <begin position="1329"/>
        <end position="1338"/>
    </location>
</feature>
<feature type="compositionally biased region" description="Polar residues" evidence="1">
    <location>
        <begin position="922"/>
        <end position="938"/>
    </location>
</feature>
<dbReference type="EMBL" id="LJSK01000289">
    <property type="protein sequence ID" value="KPI84101.1"/>
    <property type="molecule type" value="Genomic_DNA"/>
</dbReference>
<feature type="compositionally biased region" description="Polar residues" evidence="1">
    <location>
        <begin position="227"/>
        <end position="258"/>
    </location>
</feature>
<protein>
    <recommendedName>
        <fullName evidence="2">PB1 domain-containing protein</fullName>
    </recommendedName>
</protein>
<dbReference type="OrthoDB" id="1594986at2759"/>
<evidence type="ECO:0000256" key="1">
    <source>
        <dbReference type="SAM" id="MobiDB-lite"/>
    </source>
</evidence>
<feature type="domain" description="PB1" evidence="2">
    <location>
        <begin position="1012"/>
        <end position="1104"/>
    </location>
</feature>
<feature type="compositionally biased region" description="Low complexity" evidence="1">
    <location>
        <begin position="1341"/>
        <end position="1352"/>
    </location>
</feature>
<dbReference type="InterPro" id="IPR053026">
    <property type="entry name" value="CDC42_GEF"/>
</dbReference>
<evidence type="ECO:0000313" key="4">
    <source>
        <dbReference type="Proteomes" id="UP000038009"/>
    </source>
</evidence>
<feature type="compositionally biased region" description="Polar residues" evidence="1">
    <location>
        <begin position="1270"/>
        <end position="1286"/>
    </location>
</feature>
<feature type="region of interest" description="Disordered" evidence="1">
    <location>
        <begin position="159"/>
        <end position="178"/>
    </location>
</feature>
<feature type="region of interest" description="Disordered" evidence="1">
    <location>
        <begin position="775"/>
        <end position="812"/>
    </location>
</feature>
<gene>
    <name evidence="3" type="ORF">ABL78_6838</name>
</gene>
<feature type="compositionally biased region" description="Basic and acidic residues" evidence="1">
    <location>
        <begin position="375"/>
        <end position="384"/>
    </location>
</feature>
<dbReference type="Gene3D" id="3.10.20.90">
    <property type="entry name" value="Phosphatidylinositol 3-kinase Catalytic Subunit, Chain A, domain 1"/>
    <property type="match status" value="1"/>
</dbReference>
<feature type="region of interest" description="Disordered" evidence="1">
    <location>
        <begin position="91"/>
        <end position="120"/>
    </location>
</feature>
<reference evidence="3 4" key="1">
    <citation type="journal article" date="2015" name="PLoS Pathog.">
        <title>Leptomonas seymouri: Adaptations to the Dixenous Life Cycle Analyzed by Genome Sequencing, Transcriptome Profiling and Co-infection with Leishmania donovani.</title>
        <authorList>
            <person name="Kraeva N."/>
            <person name="Butenko A."/>
            <person name="Hlavacova J."/>
            <person name="Kostygov A."/>
            <person name="Myskova J."/>
            <person name="Grybchuk D."/>
            <person name="Lestinova T."/>
            <person name="Votypka J."/>
            <person name="Volf P."/>
            <person name="Opperdoes F."/>
            <person name="Flegontov P."/>
            <person name="Lukes J."/>
            <person name="Yurchenko V."/>
        </authorList>
    </citation>
    <scope>NUCLEOTIDE SEQUENCE [LARGE SCALE GENOMIC DNA]</scope>
    <source>
        <strain evidence="3 4">ATCC 30220</strain>
    </source>
</reference>
<name>A0A0N1I2S9_LEPSE</name>
<feature type="region of interest" description="Disordered" evidence="1">
    <location>
        <begin position="359"/>
        <end position="393"/>
    </location>
</feature>
<feature type="compositionally biased region" description="Polar residues" evidence="1">
    <location>
        <begin position="775"/>
        <end position="792"/>
    </location>
</feature>
<dbReference type="PROSITE" id="PS51745">
    <property type="entry name" value="PB1"/>
    <property type="match status" value="1"/>
</dbReference>
<evidence type="ECO:0000259" key="2">
    <source>
        <dbReference type="PROSITE" id="PS51745"/>
    </source>
</evidence>
<feature type="region of interest" description="Disordered" evidence="1">
    <location>
        <begin position="1549"/>
        <end position="1638"/>
    </location>
</feature>
<feature type="region of interest" description="Disordered" evidence="1">
    <location>
        <begin position="1491"/>
        <end position="1530"/>
    </location>
</feature>
<feature type="region of interest" description="Disordered" evidence="1">
    <location>
        <begin position="1128"/>
        <end position="1149"/>
    </location>
</feature>
<proteinExistence type="predicted"/>
<dbReference type="Proteomes" id="UP000038009">
    <property type="component" value="Unassembled WGS sequence"/>
</dbReference>
<dbReference type="PANTHER" id="PTHR47339">
    <property type="entry name" value="CELL DIVISION CONTROL PROTEIN 24"/>
    <property type="match status" value="1"/>
</dbReference>
<dbReference type="PANTHER" id="PTHR47339:SF1">
    <property type="entry name" value="CELL DIVISION CONTROL PROTEIN 24"/>
    <property type="match status" value="1"/>
</dbReference>
<dbReference type="InterPro" id="IPR053793">
    <property type="entry name" value="PB1-like"/>
</dbReference>